<feature type="transmembrane region" description="Helical" evidence="6">
    <location>
        <begin position="160"/>
        <end position="176"/>
    </location>
</feature>
<keyword evidence="2 6" id="KW-0812">Transmembrane</keyword>
<evidence type="ECO:0000256" key="3">
    <source>
        <dbReference type="ARBA" id="ARBA00022801"/>
    </source>
</evidence>
<evidence type="ECO:0000256" key="1">
    <source>
        <dbReference type="ARBA" id="ARBA00004141"/>
    </source>
</evidence>
<dbReference type="RefSeq" id="WP_407340278.1">
    <property type="nucleotide sequence ID" value="NZ_CP136862.1"/>
</dbReference>
<evidence type="ECO:0000256" key="6">
    <source>
        <dbReference type="SAM" id="Phobius"/>
    </source>
</evidence>
<comment type="subcellular location">
    <subcellularLocation>
        <location evidence="1">Membrane</location>
        <topology evidence="1">Multi-pass membrane protein</topology>
    </subcellularLocation>
</comment>
<feature type="transmembrane region" description="Helical" evidence="6">
    <location>
        <begin position="23"/>
        <end position="40"/>
    </location>
</feature>
<keyword evidence="8" id="KW-1185">Reference proteome</keyword>
<accession>A0ABZ0HVF0</accession>
<keyword evidence="3" id="KW-0378">Hydrolase</keyword>
<feature type="transmembrane region" description="Helical" evidence="6">
    <location>
        <begin position="137"/>
        <end position="153"/>
    </location>
</feature>
<feature type="transmembrane region" description="Helical" evidence="6">
    <location>
        <begin position="78"/>
        <end position="97"/>
    </location>
</feature>
<keyword evidence="5 6" id="KW-0472">Membrane</keyword>
<evidence type="ECO:0000256" key="2">
    <source>
        <dbReference type="ARBA" id="ARBA00022692"/>
    </source>
</evidence>
<reference evidence="7 8" key="1">
    <citation type="submission" date="2023-10" db="EMBL/GenBank/DDBJ databases">
        <title>Novel methanotroph of the genus Methylocapsa from a subarctic wetland.</title>
        <authorList>
            <person name="Belova S.E."/>
            <person name="Oshkin I.Y."/>
            <person name="Miroshnikov K."/>
            <person name="Dedysh S.N."/>
        </authorList>
    </citation>
    <scope>NUCLEOTIDE SEQUENCE [LARGE SCALE GENOMIC DNA]</scope>
    <source>
        <strain evidence="7 8">RX1</strain>
    </source>
</reference>
<proteinExistence type="predicted"/>
<dbReference type="Proteomes" id="UP001626536">
    <property type="component" value="Chromosome"/>
</dbReference>
<gene>
    <name evidence="7" type="ORF">RZS28_05215</name>
</gene>
<evidence type="ECO:0000256" key="5">
    <source>
        <dbReference type="ARBA" id="ARBA00023136"/>
    </source>
</evidence>
<protein>
    <submittedName>
        <fullName evidence="7">Ceramidase domain-containing protein</fullName>
    </submittedName>
</protein>
<organism evidence="7 8">
    <name type="scientific">Methylocapsa polymorpha</name>
    <dbReference type="NCBI Taxonomy" id="3080828"/>
    <lineage>
        <taxon>Bacteria</taxon>
        <taxon>Pseudomonadati</taxon>
        <taxon>Pseudomonadota</taxon>
        <taxon>Alphaproteobacteria</taxon>
        <taxon>Hyphomicrobiales</taxon>
        <taxon>Beijerinckiaceae</taxon>
        <taxon>Methylocapsa</taxon>
    </lineage>
</organism>
<sequence length="226" mass="24302">MSWSDPIDLYCERADPSFWAEPANALTNVAFLFAAAAAYMRWRGGGARDPATLALIVITGLVGLGSFIFHTIATRGAVLADVIPIALFIYGYLFLALRRFLRLSLASVFFTLIVFALASRALSYLLPPPALNGSSDYLPPLIALIAIGASARAEALRRGMLAAAAIFAVAVVFRTIDRSICAAAPLGSHFIWHLMNAAVLYLLLRTGIDVQTATQSVTLRTFASHK</sequence>
<dbReference type="InterPro" id="IPR008901">
    <property type="entry name" value="ACER"/>
</dbReference>
<dbReference type="EMBL" id="CP136862">
    <property type="protein sequence ID" value="WOJ90693.1"/>
    <property type="molecule type" value="Genomic_DNA"/>
</dbReference>
<feature type="transmembrane region" description="Helical" evidence="6">
    <location>
        <begin position="182"/>
        <end position="204"/>
    </location>
</feature>
<feature type="transmembrane region" description="Helical" evidence="6">
    <location>
        <begin position="52"/>
        <end position="72"/>
    </location>
</feature>
<keyword evidence="4 6" id="KW-1133">Transmembrane helix</keyword>
<dbReference type="Pfam" id="PF05875">
    <property type="entry name" value="Ceramidase"/>
    <property type="match status" value="1"/>
</dbReference>
<evidence type="ECO:0000256" key="4">
    <source>
        <dbReference type="ARBA" id="ARBA00022989"/>
    </source>
</evidence>
<name>A0ABZ0HVF0_9HYPH</name>
<evidence type="ECO:0000313" key="7">
    <source>
        <dbReference type="EMBL" id="WOJ90693.1"/>
    </source>
</evidence>
<feature type="transmembrane region" description="Helical" evidence="6">
    <location>
        <begin position="104"/>
        <end position="125"/>
    </location>
</feature>
<evidence type="ECO:0000313" key="8">
    <source>
        <dbReference type="Proteomes" id="UP001626536"/>
    </source>
</evidence>